<dbReference type="PROSITE" id="PS50812">
    <property type="entry name" value="PWWP"/>
    <property type="match status" value="1"/>
</dbReference>
<feature type="region of interest" description="Disordered" evidence="1">
    <location>
        <begin position="140"/>
        <end position="199"/>
    </location>
</feature>
<dbReference type="CDD" id="cd05162">
    <property type="entry name" value="PWWP"/>
    <property type="match status" value="1"/>
</dbReference>
<feature type="compositionally biased region" description="Basic residues" evidence="1">
    <location>
        <begin position="560"/>
        <end position="572"/>
    </location>
</feature>
<feature type="compositionally biased region" description="Polar residues" evidence="1">
    <location>
        <begin position="457"/>
        <end position="472"/>
    </location>
</feature>
<feature type="compositionally biased region" description="Basic residues" evidence="1">
    <location>
        <begin position="434"/>
        <end position="444"/>
    </location>
</feature>
<dbReference type="AlphaFoldDB" id="A0A565BBB3"/>
<dbReference type="Proteomes" id="UP000489600">
    <property type="component" value="Unassembled WGS sequence"/>
</dbReference>
<dbReference type="PANTHER" id="PTHR33697:SF1">
    <property type="entry name" value="TUDOR_PWWP_MBT SUPERFAMILY PROTEIN"/>
    <property type="match status" value="1"/>
</dbReference>
<dbReference type="InterPro" id="IPR044679">
    <property type="entry name" value="PWWP2-like"/>
</dbReference>
<dbReference type="OrthoDB" id="607790at2759"/>
<evidence type="ECO:0000259" key="2">
    <source>
        <dbReference type="PROSITE" id="PS50812"/>
    </source>
</evidence>
<comment type="caution">
    <text evidence="3">The sequence shown here is derived from an EMBL/GenBank/DDBJ whole genome shotgun (WGS) entry which is preliminary data.</text>
</comment>
<evidence type="ECO:0000313" key="4">
    <source>
        <dbReference type="Proteomes" id="UP000489600"/>
    </source>
</evidence>
<feature type="compositionally biased region" description="Polar residues" evidence="1">
    <location>
        <begin position="157"/>
        <end position="171"/>
    </location>
</feature>
<keyword evidence="4" id="KW-1185">Reference proteome</keyword>
<accession>A0A565BBB3</accession>
<dbReference type="PANTHER" id="PTHR33697">
    <property type="entry name" value="T17B22.17 PROTEIN-RELATED"/>
    <property type="match status" value="1"/>
</dbReference>
<reference evidence="3" key="1">
    <citation type="submission" date="2019-07" db="EMBL/GenBank/DDBJ databases">
        <authorList>
            <person name="Dittberner H."/>
        </authorList>
    </citation>
    <scope>NUCLEOTIDE SEQUENCE [LARGE SCALE GENOMIC DNA]</scope>
</reference>
<proteinExistence type="predicted"/>
<dbReference type="EMBL" id="CABITT030000003">
    <property type="protein sequence ID" value="VVA98892.1"/>
    <property type="molecule type" value="Genomic_DNA"/>
</dbReference>
<feature type="compositionally biased region" description="Low complexity" evidence="1">
    <location>
        <begin position="573"/>
        <end position="588"/>
    </location>
</feature>
<dbReference type="Gene3D" id="2.30.30.140">
    <property type="match status" value="1"/>
</dbReference>
<feature type="compositionally biased region" description="Polar residues" evidence="1">
    <location>
        <begin position="407"/>
        <end position="418"/>
    </location>
</feature>
<dbReference type="SUPFAM" id="SSF63748">
    <property type="entry name" value="Tudor/PWWP/MBT"/>
    <property type="match status" value="1"/>
</dbReference>
<evidence type="ECO:0000313" key="3">
    <source>
        <dbReference type="EMBL" id="VVA98892.1"/>
    </source>
</evidence>
<gene>
    <name evidence="3" type="ORF">ANE_LOCUS9337</name>
</gene>
<organism evidence="3 4">
    <name type="scientific">Arabis nemorensis</name>
    <dbReference type="NCBI Taxonomy" id="586526"/>
    <lineage>
        <taxon>Eukaryota</taxon>
        <taxon>Viridiplantae</taxon>
        <taxon>Streptophyta</taxon>
        <taxon>Embryophyta</taxon>
        <taxon>Tracheophyta</taxon>
        <taxon>Spermatophyta</taxon>
        <taxon>Magnoliopsida</taxon>
        <taxon>eudicotyledons</taxon>
        <taxon>Gunneridae</taxon>
        <taxon>Pentapetalae</taxon>
        <taxon>rosids</taxon>
        <taxon>malvids</taxon>
        <taxon>Brassicales</taxon>
        <taxon>Brassicaceae</taxon>
        <taxon>Arabideae</taxon>
        <taxon>Arabis</taxon>
    </lineage>
</organism>
<feature type="region of interest" description="Disordered" evidence="1">
    <location>
        <begin position="549"/>
        <end position="591"/>
    </location>
</feature>
<protein>
    <recommendedName>
        <fullName evidence="2">PWWP domain-containing protein</fullName>
    </recommendedName>
</protein>
<feature type="region of interest" description="Disordered" evidence="1">
    <location>
        <begin position="380"/>
        <end position="477"/>
    </location>
</feature>
<feature type="domain" description="PWWP" evidence="2">
    <location>
        <begin position="14"/>
        <end position="69"/>
    </location>
</feature>
<dbReference type="Pfam" id="PF00855">
    <property type="entry name" value="PWWP"/>
    <property type="match status" value="1"/>
</dbReference>
<evidence type="ECO:0000256" key="1">
    <source>
        <dbReference type="SAM" id="MobiDB-lite"/>
    </source>
</evidence>
<dbReference type="InterPro" id="IPR000313">
    <property type="entry name" value="PWWP_dom"/>
</dbReference>
<sequence>MGSIDERKAIDASIGGLVWVRRRNGSWWPGRIMAHDEVPDTCLVSPKSGTPIKLLGRDDASVDWYNLEKSKRVKAFRCGEYDTCIETAKATASGATSSKKAVKYARREDAIVHALEIENAYLAKDHPELLTGKDDTCIEKASTSGEESTDVAETGDAMQSSMSLKKSNNVKASKVQPLSERRRRTPNDSEDDGTEGIKRMRGLEDIGMGIGSKGKAQAGAMLEPKLENGFKSYTNINGSMLSVSLANGNSKDSSLSMTRKRLPVVSADENSKRKTRRRPMTKVLESTATVSVLVTGDKLVNSDCSPPPEFSESKVSTIINNNNSNGTGVSLNVSEDVEAVHNKAKDSEVSANDSSNGLFDVPLVGVETYSAGISTVAFTSSSPTKALVSGPARQCGQSSDDDAVKNEGSNESACTSPATPLINGIQMSSSKWQLKGKRSSRQMSKRQEERRNAYAQEANNNSLPPCSVSDQNPHGHFSIGTQALGRNSQLYDVKIEVKANYKPRDVPLISLRSKLNGEAIVGHPLTVEVLEDGSADCIVSSHIKSLRGVPMVDDDAKPKPSWRNKSKKKKQHIPPQKSSKSKKSSSLSKKTRCLSALTGQKLTVISKKKVVAEAAKEQVVACIPLKIVFSRINEAVKGSGRQVHRVLPCAGNT</sequence>
<name>A0A565BBB3_9BRAS</name>